<organism evidence="1">
    <name type="scientific">marine sediment metagenome</name>
    <dbReference type="NCBI Taxonomy" id="412755"/>
    <lineage>
        <taxon>unclassified sequences</taxon>
        <taxon>metagenomes</taxon>
        <taxon>ecological metagenomes</taxon>
    </lineage>
</organism>
<proteinExistence type="predicted"/>
<gene>
    <name evidence="1" type="ORF">LCGC14_1227030</name>
</gene>
<accession>A0A0F9LWS6</accession>
<protein>
    <submittedName>
        <fullName evidence="1">Uncharacterized protein</fullName>
    </submittedName>
</protein>
<name>A0A0F9LWS6_9ZZZZ</name>
<dbReference type="EMBL" id="LAZR01006513">
    <property type="protein sequence ID" value="KKM91591.1"/>
    <property type="molecule type" value="Genomic_DNA"/>
</dbReference>
<reference evidence="1" key="1">
    <citation type="journal article" date="2015" name="Nature">
        <title>Complex archaea that bridge the gap between prokaryotes and eukaryotes.</title>
        <authorList>
            <person name="Spang A."/>
            <person name="Saw J.H."/>
            <person name="Jorgensen S.L."/>
            <person name="Zaremba-Niedzwiedzka K."/>
            <person name="Martijn J."/>
            <person name="Lind A.E."/>
            <person name="van Eijk R."/>
            <person name="Schleper C."/>
            <person name="Guy L."/>
            <person name="Ettema T.J."/>
        </authorList>
    </citation>
    <scope>NUCLEOTIDE SEQUENCE</scope>
</reference>
<evidence type="ECO:0000313" key="1">
    <source>
        <dbReference type="EMBL" id="KKM91591.1"/>
    </source>
</evidence>
<comment type="caution">
    <text evidence="1">The sequence shown here is derived from an EMBL/GenBank/DDBJ whole genome shotgun (WGS) entry which is preliminary data.</text>
</comment>
<dbReference type="AlphaFoldDB" id="A0A0F9LWS6"/>
<sequence length="55" mass="5721">MSKIYIPMGGKIVVCPDAGCCGCEHGEPHEFDTVDSSCTEGGDNNCPACVEAEIT</sequence>